<dbReference type="EMBL" id="SPNW01000001">
    <property type="protein sequence ID" value="TIA93599.1"/>
    <property type="molecule type" value="Genomic_DNA"/>
</dbReference>
<gene>
    <name evidence="2" type="ORF">E3P99_00013</name>
</gene>
<evidence type="ECO:0008006" key="4">
    <source>
        <dbReference type="Google" id="ProtNLM"/>
    </source>
</evidence>
<feature type="transmembrane region" description="Helical" evidence="1">
    <location>
        <begin position="75"/>
        <end position="94"/>
    </location>
</feature>
<organism evidence="2 3">
    <name type="scientific">Wallemia hederae</name>
    <dbReference type="NCBI Taxonomy" id="1540922"/>
    <lineage>
        <taxon>Eukaryota</taxon>
        <taxon>Fungi</taxon>
        <taxon>Dikarya</taxon>
        <taxon>Basidiomycota</taxon>
        <taxon>Wallemiomycotina</taxon>
        <taxon>Wallemiomycetes</taxon>
        <taxon>Wallemiales</taxon>
        <taxon>Wallemiaceae</taxon>
        <taxon>Wallemia</taxon>
    </lineage>
</organism>
<feature type="transmembrane region" description="Helical" evidence="1">
    <location>
        <begin position="7"/>
        <end position="27"/>
    </location>
</feature>
<keyword evidence="1" id="KW-0472">Membrane</keyword>
<name>A0A4T0FXJ5_9BASI</name>
<dbReference type="OrthoDB" id="2552042at2759"/>
<evidence type="ECO:0000313" key="3">
    <source>
        <dbReference type="Proteomes" id="UP000310189"/>
    </source>
</evidence>
<reference evidence="2 3" key="1">
    <citation type="submission" date="2019-03" db="EMBL/GenBank/DDBJ databases">
        <title>Sequencing 23 genomes of Wallemia ichthyophaga.</title>
        <authorList>
            <person name="Gostincar C."/>
        </authorList>
    </citation>
    <scope>NUCLEOTIDE SEQUENCE [LARGE SCALE GENOMIC DNA]</scope>
    <source>
        <strain evidence="2 3">EXF-5753</strain>
    </source>
</reference>
<protein>
    <recommendedName>
        <fullName evidence="4">MARVEL domain-containing protein</fullName>
    </recommendedName>
</protein>
<evidence type="ECO:0000256" key="1">
    <source>
        <dbReference type="SAM" id="Phobius"/>
    </source>
</evidence>
<feature type="transmembrane region" description="Helical" evidence="1">
    <location>
        <begin position="39"/>
        <end position="63"/>
    </location>
</feature>
<keyword evidence="3" id="KW-1185">Reference proteome</keyword>
<dbReference type="Proteomes" id="UP000310189">
    <property type="component" value="Unassembled WGS sequence"/>
</dbReference>
<keyword evidence="1" id="KW-1133">Transmembrane helix</keyword>
<accession>A0A4T0FXJ5</accession>
<feature type="transmembrane region" description="Helical" evidence="1">
    <location>
        <begin position="131"/>
        <end position="156"/>
    </location>
</feature>
<proteinExistence type="predicted"/>
<comment type="caution">
    <text evidence="2">The sequence shown here is derived from an EMBL/GenBank/DDBJ whole genome shotgun (WGS) entry which is preliminary data.</text>
</comment>
<dbReference type="AlphaFoldDB" id="A0A4T0FXJ5"/>
<sequence length="283" mass="31796">MVNVGIYVQLLEFVVLGVAIAIVTFASQRVMGAESIPEWPSYILGVLCLLVAVIQPIGYFGVLREKYRLFRNFHWLNTVLTLAAFACALAIIIACAADQEEAMTQCQRDYYPAQPNATFSLSQYSDTICNILSWVDVGVMGLIWLLLILLQGYFLFIQRRYSSAQRTDHGKYKSMYRGTTGDEYMMSTHRDNAWDARNSYDAYAMHSPVSNTAHSYTPTSTHTPPQQYAQYDNDAYNYNAYNGSYGGGYGGAYGNGYSAAYNDSPHSKDSYYNKPLPHGARDY</sequence>
<keyword evidence="1" id="KW-0812">Transmembrane</keyword>
<evidence type="ECO:0000313" key="2">
    <source>
        <dbReference type="EMBL" id="TIA93599.1"/>
    </source>
</evidence>